<dbReference type="AlphaFoldDB" id="A0A9N9JHW2"/>
<organism evidence="7 8">
    <name type="scientific">Acaulospora morrowiae</name>
    <dbReference type="NCBI Taxonomy" id="94023"/>
    <lineage>
        <taxon>Eukaryota</taxon>
        <taxon>Fungi</taxon>
        <taxon>Fungi incertae sedis</taxon>
        <taxon>Mucoromycota</taxon>
        <taxon>Glomeromycotina</taxon>
        <taxon>Glomeromycetes</taxon>
        <taxon>Diversisporales</taxon>
        <taxon>Acaulosporaceae</taxon>
        <taxon>Acaulospora</taxon>
    </lineage>
</organism>
<dbReference type="GO" id="GO:0005886">
    <property type="term" value="C:plasma membrane"/>
    <property type="evidence" value="ECO:0007669"/>
    <property type="project" value="InterPro"/>
</dbReference>
<evidence type="ECO:0000256" key="2">
    <source>
        <dbReference type="ARBA" id="ARBA00022692"/>
    </source>
</evidence>
<evidence type="ECO:0000259" key="6">
    <source>
        <dbReference type="Pfam" id="PF00999"/>
    </source>
</evidence>
<dbReference type="InterPro" id="IPR004712">
    <property type="entry name" value="Na+/H+_antiporter_fungi"/>
</dbReference>
<reference evidence="7" key="1">
    <citation type="submission" date="2021-06" db="EMBL/GenBank/DDBJ databases">
        <authorList>
            <person name="Kallberg Y."/>
            <person name="Tangrot J."/>
            <person name="Rosling A."/>
        </authorList>
    </citation>
    <scope>NUCLEOTIDE SEQUENCE</scope>
    <source>
        <strain evidence="7">CL551</strain>
    </source>
</reference>
<dbReference type="PANTHER" id="PTHR31382:SF1">
    <property type="entry name" value="SODIUM ION_PROTON EXCHANGER (EUROFUNG)"/>
    <property type="match status" value="1"/>
</dbReference>
<feature type="transmembrane region" description="Helical" evidence="5">
    <location>
        <begin position="78"/>
        <end position="109"/>
    </location>
</feature>
<feature type="domain" description="Cation/H+ exchanger transmembrane" evidence="6">
    <location>
        <begin position="31"/>
        <end position="150"/>
    </location>
</feature>
<name>A0A9N9JHW2_9GLOM</name>
<dbReference type="InterPro" id="IPR006153">
    <property type="entry name" value="Cation/H_exchanger_TM"/>
</dbReference>
<comment type="caution">
    <text evidence="7">The sequence shown here is derived from an EMBL/GenBank/DDBJ whole genome shotgun (WGS) entry which is preliminary data.</text>
</comment>
<feature type="transmembrane region" description="Helical" evidence="5">
    <location>
        <begin position="129"/>
        <end position="148"/>
    </location>
</feature>
<evidence type="ECO:0000256" key="1">
    <source>
        <dbReference type="ARBA" id="ARBA00004141"/>
    </source>
</evidence>
<evidence type="ECO:0000313" key="8">
    <source>
        <dbReference type="Proteomes" id="UP000789342"/>
    </source>
</evidence>
<dbReference type="GO" id="GO:0036376">
    <property type="term" value="P:sodium ion export across plasma membrane"/>
    <property type="evidence" value="ECO:0007669"/>
    <property type="project" value="InterPro"/>
</dbReference>
<keyword evidence="2 5" id="KW-0812">Transmembrane</keyword>
<dbReference type="OrthoDB" id="2190219at2759"/>
<dbReference type="GO" id="GO:0120029">
    <property type="term" value="P:proton export across plasma membrane"/>
    <property type="evidence" value="ECO:0007669"/>
    <property type="project" value="InterPro"/>
</dbReference>
<keyword evidence="3 5" id="KW-1133">Transmembrane helix</keyword>
<proteinExistence type="predicted"/>
<keyword evidence="8" id="KW-1185">Reference proteome</keyword>
<sequence length="152" mass="17188">ALYHADLHYITKGMAEQFLYLSLYLMDLSFGQAIGQWVLVAILYKIGLSIVIGIFTGYVARKLLYLSEKNRLIDKESFLVFAIALALFLTGFVSIISGSDLLACFIAGTSFTWDDWFRRETEEAHLQEVIDMLLNLAVFAFIGSLIPWQSFA</sequence>
<dbReference type="Pfam" id="PF00999">
    <property type="entry name" value="Na_H_Exchanger"/>
    <property type="match status" value="1"/>
</dbReference>
<gene>
    <name evidence="7" type="ORF">AMORRO_LOCUS17511</name>
</gene>
<evidence type="ECO:0000313" key="7">
    <source>
        <dbReference type="EMBL" id="CAG8783335.1"/>
    </source>
</evidence>
<feature type="non-terminal residue" evidence="7">
    <location>
        <position position="1"/>
    </location>
</feature>
<accession>A0A9N9JHW2</accession>
<feature type="non-terminal residue" evidence="7">
    <location>
        <position position="152"/>
    </location>
</feature>
<protein>
    <submittedName>
        <fullName evidence="7">5276_t:CDS:1</fullName>
    </submittedName>
</protein>
<comment type="subcellular location">
    <subcellularLocation>
        <location evidence="1">Membrane</location>
        <topology evidence="1">Multi-pass membrane protein</topology>
    </subcellularLocation>
</comment>
<evidence type="ECO:0000256" key="5">
    <source>
        <dbReference type="SAM" id="Phobius"/>
    </source>
</evidence>
<dbReference type="GO" id="GO:0042391">
    <property type="term" value="P:regulation of membrane potential"/>
    <property type="evidence" value="ECO:0007669"/>
    <property type="project" value="InterPro"/>
</dbReference>
<keyword evidence="4 5" id="KW-0472">Membrane</keyword>
<dbReference type="Proteomes" id="UP000789342">
    <property type="component" value="Unassembled WGS sequence"/>
</dbReference>
<dbReference type="GO" id="GO:0015385">
    <property type="term" value="F:sodium:proton antiporter activity"/>
    <property type="evidence" value="ECO:0007669"/>
    <property type="project" value="InterPro"/>
</dbReference>
<dbReference type="PANTHER" id="PTHR31382">
    <property type="entry name" value="NA(+)/H(+) ANTIPORTER"/>
    <property type="match status" value="1"/>
</dbReference>
<feature type="transmembrane region" description="Helical" evidence="5">
    <location>
        <begin position="34"/>
        <end position="58"/>
    </location>
</feature>
<evidence type="ECO:0000256" key="4">
    <source>
        <dbReference type="ARBA" id="ARBA00023136"/>
    </source>
</evidence>
<dbReference type="EMBL" id="CAJVPV010054538">
    <property type="protein sequence ID" value="CAG8783335.1"/>
    <property type="molecule type" value="Genomic_DNA"/>
</dbReference>
<evidence type="ECO:0000256" key="3">
    <source>
        <dbReference type="ARBA" id="ARBA00022989"/>
    </source>
</evidence>